<evidence type="ECO:0000313" key="2">
    <source>
        <dbReference type="EMBL" id="AJC74905.1"/>
    </source>
</evidence>
<keyword evidence="1" id="KW-0472">Membrane</keyword>
<name>A0A0X1KUG6_9THEM</name>
<feature type="transmembrane region" description="Helical" evidence="1">
    <location>
        <begin position="6"/>
        <end position="27"/>
    </location>
</feature>
<dbReference type="PROSITE" id="PS51257">
    <property type="entry name" value="PROKAR_LIPOPROTEIN"/>
    <property type="match status" value="1"/>
</dbReference>
<accession>A0A0X1KUG6</accession>
<dbReference type="PaxDb" id="1123384-AJ81_09450"/>
<keyword evidence="3" id="KW-1185">Reference proteome</keyword>
<reference evidence="2 3" key="1">
    <citation type="submission" date="2014-01" db="EMBL/GenBank/DDBJ databases">
        <title>Genome sequencing of Thermotog hypogea.</title>
        <authorList>
            <person name="Zhang X."/>
            <person name="Alvare G."/>
            <person name="Fristensky B."/>
            <person name="Chen L."/>
            <person name="Suen T."/>
            <person name="Chen Q."/>
            <person name="Ma K."/>
        </authorList>
    </citation>
    <scope>NUCLEOTIDE SEQUENCE [LARGE SCALE GENOMIC DNA]</scope>
    <source>
        <strain evidence="2 3">DSM 11164</strain>
    </source>
</reference>
<protein>
    <recommendedName>
        <fullName evidence="4">PrcB C-terminal domain-containing protein</fullName>
    </recommendedName>
</protein>
<evidence type="ECO:0000256" key="1">
    <source>
        <dbReference type="SAM" id="Phobius"/>
    </source>
</evidence>
<gene>
    <name evidence="2" type="ORF">AJ81_09450</name>
</gene>
<dbReference type="OrthoDB" id="9964222at2"/>
<dbReference type="KEGG" id="phy:AJ81_09450"/>
<evidence type="ECO:0000313" key="3">
    <source>
        <dbReference type="Proteomes" id="UP000077469"/>
    </source>
</evidence>
<dbReference type="Proteomes" id="UP000077469">
    <property type="component" value="Chromosome"/>
</dbReference>
<keyword evidence="1" id="KW-1133">Transmembrane helix</keyword>
<organism evidence="2 3">
    <name type="scientific">Pseudothermotoga hypogea DSM 11164 = NBRC 106472</name>
    <dbReference type="NCBI Taxonomy" id="1123384"/>
    <lineage>
        <taxon>Bacteria</taxon>
        <taxon>Thermotogati</taxon>
        <taxon>Thermotogota</taxon>
        <taxon>Thermotogae</taxon>
        <taxon>Thermotogales</taxon>
        <taxon>Thermotogaceae</taxon>
        <taxon>Pseudothermotoga</taxon>
    </lineage>
</organism>
<sequence>MRYGRLVFVSVVTVTLILAGCTMLDLFGKSPTQLAKDLLDIVFTASATELVYVEPDDSEMSDYASSVVYWFRQFLKFGGTATPTKIEVTNVVEYTNYKFYQVSGAPDFVEKVYMINIALTYSATKVATEIPMITIKNVQNKAYFFTVYLDNEQPTLYPSPTFLPH</sequence>
<proteinExistence type="predicted"/>
<dbReference type="RefSeq" id="WP_031502422.1">
    <property type="nucleotide sequence ID" value="NC_022795.1"/>
</dbReference>
<dbReference type="AlphaFoldDB" id="A0A0X1KUG6"/>
<dbReference type="EMBL" id="CP007141">
    <property type="protein sequence ID" value="AJC74905.1"/>
    <property type="molecule type" value="Genomic_DNA"/>
</dbReference>
<keyword evidence="1" id="KW-0812">Transmembrane</keyword>
<dbReference type="PATRIC" id="fig|1123384.7.peg.1901"/>
<evidence type="ECO:0008006" key="4">
    <source>
        <dbReference type="Google" id="ProtNLM"/>
    </source>
</evidence>